<dbReference type="Gene3D" id="3.30.1120.10">
    <property type="match status" value="1"/>
</dbReference>
<evidence type="ECO:0000256" key="3">
    <source>
        <dbReference type="SAM" id="SignalP"/>
    </source>
</evidence>
<dbReference type="CDD" id="cd16025">
    <property type="entry name" value="PAS_like"/>
    <property type="match status" value="1"/>
</dbReference>
<keyword evidence="2" id="KW-1133">Transmembrane helix</keyword>
<accession>A0A1H6TTR8</accession>
<feature type="chain" id="PRO_5011599232" evidence="3">
    <location>
        <begin position="21"/>
        <end position="597"/>
    </location>
</feature>
<proteinExistence type="inferred from homology"/>
<evidence type="ECO:0000256" key="1">
    <source>
        <dbReference type="ARBA" id="ARBA00008779"/>
    </source>
</evidence>
<name>A0A1H6TTR8_9BACT</name>
<dbReference type="PANTHER" id="PTHR42693:SF33">
    <property type="entry name" value="ARYLSULFATASE"/>
    <property type="match status" value="1"/>
</dbReference>
<gene>
    <name evidence="5" type="ORF">SAMN05192553_101302</name>
</gene>
<dbReference type="STRING" id="1416801.SAMN05192553_101302"/>
<evidence type="ECO:0000259" key="4">
    <source>
        <dbReference type="Pfam" id="PF00884"/>
    </source>
</evidence>
<evidence type="ECO:0000313" key="5">
    <source>
        <dbReference type="EMBL" id="SEI79122.1"/>
    </source>
</evidence>
<feature type="transmembrane region" description="Helical" evidence="2">
    <location>
        <begin position="563"/>
        <end position="580"/>
    </location>
</feature>
<dbReference type="RefSeq" id="WP_092168488.1">
    <property type="nucleotide sequence ID" value="NZ_FNZH01000001.1"/>
</dbReference>
<comment type="similarity">
    <text evidence="1">Belongs to the sulfatase family.</text>
</comment>
<protein>
    <submittedName>
        <fullName evidence="5">Arylsulfatase/uncharacterized sulfatase</fullName>
    </submittedName>
</protein>
<dbReference type="SUPFAM" id="SSF53649">
    <property type="entry name" value="Alkaline phosphatase-like"/>
    <property type="match status" value="1"/>
</dbReference>
<keyword evidence="3" id="KW-0732">Signal</keyword>
<dbReference type="Proteomes" id="UP000199403">
    <property type="component" value="Unassembled WGS sequence"/>
</dbReference>
<dbReference type="AlphaFoldDB" id="A0A1H6TTR8"/>
<sequence length="597" mass="66877">MKIRALCRYVCLFFSLFGFNESGFTQHDTTQRLPNIVVLLVDDLGFMDFGIYGGEARTPTIDGLARKGMMFTNMHASPACAPSRAMLMTGTDSHLAGVANLPEMLPEAYQNKPGYAGVLNNRVQTIATRLKEVNYNTYAAGKWHLGHDEHTLPTKRGFDRSFILGASGANNYEAQGYLPMKPTAQWYADGAEVDLPDDFYSSKTYIDKTISFHQEEKNKDKPFFAYIAFQAIHAPIQAPKEFVEPYRTTYSAGWDKLRLSRFEKAKELGFISPNAELNDIFPQFQKWGELGVEDQEMYTTDMAVTAGMIEAMDFHIGRYVDYLEQEGLMDNTIFIITSDNGPEGTAYHSTVMKWALRQGYHRNFDKFGDKGYYGATGPEFAHAMASPFSYFKYYAGEGGVRVPFIMSGNSIPQGIQSNSFCFFTDIAPTLYDLVGLSPTANEGYAPITGKSMLAHITDPTQPIYGEDEGVGLESGNSSAYFLDGYKIVKNNIPLGDNTWHMHHLPTDPGETKDLALVQPVLFQKMLSKYQDYASAVGVIDMPEGYSAEMEVTKKSVVAIRKSASPFLLVIIICIALFIIWRKRRKQIKGKSEWMSKK</sequence>
<evidence type="ECO:0000256" key="2">
    <source>
        <dbReference type="SAM" id="Phobius"/>
    </source>
</evidence>
<dbReference type="GO" id="GO:0004065">
    <property type="term" value="F:arylsulfatase activity"/>
    <property type="evidence" value="ECO:0007669"/>
    <property type="project" value="TreeGrafter"/>
</dbReference>
<organism evidence="5 6">
    <name type="scientific">Cyclobacterium xiamenense</name>
    <dbReference type="NCBI Taxonomy" id="1297121"/>
    <lineage>
        <taxon>Bacteria</taxon>
        <taxon>Pseudomonadati</taxon>
        <taxon>Bacteroidota</taxon>
        <taxon>Cytophagia</taxon>
        <taxon>Cytophagales</taxon>
        <taxon>Cyclobacteriaceae</taxon>
        <taxon>Cyclobacterium</taxon>
    </lineage>
</organism>
<keyword evidence="2" id="KW-0812">Transmembrane</keyword>
<dbReference type="InterPro" id="IPR017850">
    <property type="entry name" value="Alkaline_phosphatase_core_sf"/>
</dbReference>
<keyword evidence="2" id="KW-0472">Membrane</keyword>
<evidence type="ECO:0000313" key="6">
    <source>
        <dbReference type="Proteomes" id="UP000199403"/>
    </source>
</evidence>
<feature type="signal peptide" evidence="3">
    <location>
        <begin position="1"/>
        <end position="20"/>
    </location>
</feature>
<feature type="domain" description="Sulfatase N-terminal" evidence="4">
    <location>
        <begin position="34"/>
        <end position="435"/>
    </location>
</feature>
<dbReference type="PANTHER" id="PTHR42693">
    <property type="entry name" value="ARYLSULFATASE FAMILY MEMBER"/>
    <property type="match status" value="1"/>
</dbReference>
<dbReference type="Gene3D" id="3.40.720.10">
    <property type="entry name" value="Alkaline Phosphatase, subunit A"/>
    <property type="match status" value="1"/>
</dbReference>
<keyword evidence="6" id="KW-1185">Reference proteome</keyword>
<reference evidence="6" key="1">
    <citation type="submission" date="2016-10" db="EMBL/GenBank/DDBJ databases">
        <authorList>
            <person name="Varghese N."/>
            <person name="Submissions S."/>
        </authorList>
    </citation>
    <scope>NUCLEOTIDE SEQUENCE [LARGE SCALE GENOMIC DNA]</scope>
    <source>
        <strain evidence="6">IBRC-M 10761</strain>
    </source>
</reference>
<dbReference type="InterPro" id="IPR050738">
    <property type="entry name" value="Sulfatase"/>
</dbReference>
<dbReference type="InterPro" id="IPR000917">
    <property type="entry name" value="Sulfatase_N"/>
</dbReference>
<dbReference type="EMBL" id="FNZH01000001">
    <property type="protein sequence ID" value="SEI79122.1"/>
    <property type="molecule type" value="Genomic_DNA"/>
</dbReference>
<dbReference type="Pfam" id="PF00884">
    <property type="entry name" value="Sulfatase"/>
    <property type="match status" value="1"/>
</dbReference>
<dbReference type="OrthoDB" id="9764377at2"/>